<dbReference type="EMBL" id="JAAXKY010000079">
    <property type="protein sequence ID" value="NMH79819.1"/>
    <property type="molecule type" value="Genomic_DNA"/>
</dbReference>
<feature type="transmembrane region" description="Helical" evidence="1">
    <location>
        <begin position="90"/>
        <end position="107"/>
    </location>
</feature>
<dbReference type="RefSeq" id="WP_169397880.1">
    <property type="nucleotide sequence ID" value="NZ_BAAAJH010000006.1"/>
</dbReference>
<evidence type="ECO:0000313" key="2">
    <source>
        <dbReference type="EMBL" id="NMH79819.1"/>
    </source>
</evidence>
<keyword evidence="1" id="KW-0812">Transmembrane</keyword>
<comment type="caution">
    <text evidence="2">The sequence shown here is derived from an EMBL/GenBank/DDBJ whole genome shotgun (WGS) entry which is preliminary data.</text>
</comment>
<keyword evidence="3" id="KW-1185">Reference proteome</keyword>
<evidence type="ECO:0000256" key="1">
    <source>
        <dbReference type="SAM" id="Phobius"/>
    </source>
</evidence>
<evidence type="ECO:0000313" key="3">
    <source>
        <dbReference type="Proteomes" id="UP001296706"/>
    </source>
</evidence>
<organism evidence="2 3">
    <name type="scientific">Pseudonocardia xinjiangensis</name>
    <dbReference type="NCBI Taxonomy" id="75289"/>
    <lineage>
        <taxon>Bacteria</taxon>
        <taxon>Bacillati</taxon>
        <taxon>Actinomycetota</taxon>
        <taxon>Actinomycetes</taxon>
        <taxon>Pseudonocardiales</taxon>
        <taxon>Pseudonocardiaceae</taxon>
        <taxon>Pseudonocardia</taxon>
    </lineage>
</organism>
<feature type="transmembrane region" description="Helical" evidence="1">
    <location>
        <begin position="113"/>
        <end position="130"/>
    </location>
</feature>
<keyword evidence="1" id="KW-0472">Membrane</keyword>
<sequence>MSSLERLVVSVRDRRPVVWFTWFVRVMLALGFLPSGMIKVLGIPFTKLPTTDPVGYFFDALLRTGELYPFIGVCQLVAAVFLLVPRTATVGALVYLPIIAGIEVLTLTVPFQGTWVITTLMLLGVIYLLVRDVDRLAALVRSPESDEVRVGRAR</sequence>
<name>A0ABX1RK11_9PSEU</name>
<feature type="transmembrane region" description="Helical" evidence="1">
    <location>
        <begin position="65"/>
        <end position="83"/>
    </location>
</feature>
<feature type="transmembrane region" description="Helical" evidence="1">
    <location>
        <begin position="20"/>
        <end position="45"/>
    </location>
</feature>
<proteinExistence type="predicted"/>
<keyword evidence="1" id="KW-1133">Transmembrane helix</keyword>
<protein>
    <recommendedName>
        <fullName evidence="4">DoxX-like protein</fullName>
    </recommendedName>
</protein>
<evidence type="ECO:0008006" key="4">
    <source>
        <dbReference type="Google" id="ProtNLM"/>
    </source>
</evidence>
<gene>
    <name evidence="2" type="ORF">HF577_22340</name>
</gene>
<accession>A0ABX1RK11</accession>
<reference evidence="2 3" key="1">
    <citation type="submission" date="2020-04" db="EMBL/GenBank/DDBJ databases">
        <authorList>
            <person name="Klaysubun C."/>
            <person name="Duangmal K."/>
            <person name="Lipun K."/>
        </authorList>
    </citation>
    <scope>NUCLEOTIDE SEQUENCE [LARGE SCALE GENOMIC DNA]</scope>
    <source>
        <strain evidence="2 3">JCM 11839</strain>
    </source>
</reference>
<dbReference type="Proteomes" id="UP001296706">
    <property type="component" value="Unassembled WGS sequence"/>
</dbReference>